<feature type="transmembrane region" description="Helical" evidence="2">
    <location>
        <begin position="20"/>
        <end position="40"/>
    </location>
</feature>
<proteinExistence type="predicted"/>
<dbReference type="Proteomes" id="UP000054549">
    <property type="component" value="Unassembled WGS sequence"/>
</dbReference>
<accession>A0A0C2X6E4</accession>
<reference evidence="3 4" key="1">
    <citation type="submission" date="2014-04" db="EMBL/GenBank/DDBJ databases">
        <title>Evolutionary Origins and Diversification of the Mycorrhizal Mutualists.</title>
        <authorList>
            <consortium name="DOE Joint Genome Institute"/>
            <consortium name="Mycorrhizal Genomics Consortium"/>
            <person name="Kohler A."/>
            <person name="Kuo A."/>
            <person name="Nagy L.G."/>
            <person name="Floudas D."/>
            <person name="Copeland A."/>
            <person name="Barry K.W."/>
            <person name="Cichocki N."/>
            <person name="Veneault-Fourrey C."/>
            <person name="LaButti K."/>
            <person name="Lindquist E.A."/>
            <person name="Lipzen A."/>
            <person name="Lundell T."/>
            <person name="Morin E."/>
            <person name="Murat C."/>
            <person name="Riley R."/>
            <person name="Ohm R."/>
            <person name="Sun H."/>
            <person name="Tunlid A."/>
            <person name="Henrissat B."/>
            <person name="Grigoriev I.V."/>
            <person name="Hibbett D.S."/>
            <person name="Martin F."/>
        </authorList>
    </citation>
    <scope>NUCLEOTIDE SEQUENCE [LARGE SCALE GENOMIC DNA]</scope>
    <source>
        <strain evidence="3 4">Koide BX008</strain>
    </source>
</reference>
<dbReference type="AlphaFoldDB" id="A0A0C2X6E4"/>
<keyword evidence="2" id="KW-0472">Membrane</keyword>
<evidence type="ECO:0000256" key="1">
    <source>
        <dbReference type="SAM" id="MobiDB-lite"/>
    </source>
</evidence>
<gene>
    <name evidence="3" type="ORF">M378DRAFT_592517</name>
</gene>
<keyword evidence="4" id="KW-1185">Reference proteome</keyword>
<name>A0A0C2X6E4_AMAMK</name>
<evidence type="ECO:0000313" key="3">
    <source>
        <dbReference type="EMBL" id="KIL64313.1"/>
    </source>
</evidence>
<keyword evidence="2" id="KW-0812">Transmembrane</keyword>
<organism evidence="3 4">
    <name type="scientific">Amanita muscaria (strain Koide BX008)</name>
    <dbReference type="NCBI Taxonomy" id="946122"/>
    <lineage>
        <taxon>Eukaryota</taxon>
        <taxon>Fungi</taxon>
        <taxon>Dikarya</taxon>
        <taxon>Basidiomycota</taxon>
        <taxon>Agaricomycotina</taxon>
        <taxon>Agaricomycetes</taxon>
        <taxon>Agaricomycetidae</taxon>
        <taxon>Agaricales</taxon>
        <taxon>Pluteineae</taxon>
        <taxon>Amanitaceae</taxon>
        <taxon>Amanita</taxon>
    </lineage>
</organism>
<dbReference type="InParanoid" id="A0A0C2X6E4"/>
<feature type="region of interest" description="Disordered" evidence="1">
    <location>
        <begin position="62"/>
        <end position="101"/>
    </location>
</feature>
<evidence type="ECO:0000313" key="4">
    <source>
        <dbReference type="Proteomes" id="UP000054549"/>
    </source>
</evidence>
<protein>
    <submittedName>
        <fullName evidence="3">Uncharacterized protein</fullName>
    </submittedName>
</protein>
<sequence length="208" mass="23004">MGTESNVRKAPPPPLNVSLPITACVFACAVLLTVVVVNTIRRRRERRRFIITPFCCKSASLPSSVTHPSPTTQLRQRPSTAASEMISPSTESSVTTKRSSMCKSPTTAVPYTVDIQNSIPPPLGTLVDTTLTLPEHPPLLRTRTTSNHRQPRKLGRADVDVKEKIMITMYGFGQDRTSFLPRYQVRPDFESDPLASPSVHRPPPAYQV</sequence>
<dbReference type="EMBL" id="KN818250">
    <property type="protein sequence ID" value="KIL64313.1"/>
    <property type="molecule type" value="Genomic_DNA"/>
</dbReference>
<dbReference type="HOGENOM" id="CLU_1320575_0_0_1"/>
<feature type="region of interest" description="Disordered" evidence="1">
    <location>
        <begin position="136"/>
        <end position="156"/>
    </location>
</feature>
<keyword evidence="2" id="KW-1133">Transmembrane helix</keyword>
<evidence type="ECO:0000256" key="2">
    <source>
        <dbReference type="SAM" id="Phobius"/>
    </source>
</evidence>
<feature type="compositionally biased region" description="Low complexity" evidence="1">
    <location>
        <begin position="136"/>
        <end position="145"/>
    </location>
</feature>